<dbReference type="InterPro" id="IPR050584">
    <property type="entry name" value="Cholesterol_7-desaturase"/>
</dbReference>
<keyword evidence="8" id="KW-0223">Dioxygenase</keyword>
<keyword evidence="2" id="KW-0479">Metal-binding</keyword>
<evidence type="ECO:0000256" key="2">
    <source>
        <dbReference type="ARBA" id="ARBA00022723"/>
    </source>
</evidence>
<dbReference type="Pfam" id="PF00355">
    <property type="entry name" value="Rieske"/>
    <property type="match status" value="1"/>
</dbReference>
<sequence>MRAVHVLKPPRSGAPTASRPRWRDWATEQGVTVNDKQTIENYLDLGLRDRWYPVVASWEVATSPVGITRLGDNIVLWRDRDGQVHALEDRCPHRGARLSLGWNLGDRVACWYHGVEVKGDGEVADVPAVSNCPMSGSKCVRSYPVIEKHGAVFVWFGLEAEAAPDDLVLPEQLESEQWSSFLCSADWACNHRYAIDNVMDPMHGSYLHCTSHSMAEGERSADMRIVDTEHGFRFEKVGQSGVNFDWVEFGDSGTFWLRLSIPYQQKFGPGGEFWIVGQATPIDEHNTRVFFWRARKVQGWQRDTWRFLYRNRLEKLHWDVLLQDQVILEQMAPAARDHEFLYQHDVGLSRLRRLMKKLAQKQLARIEAAAQPKEATHD</sequence>
<evidence type="ECO:0000256" key="6">
    <source>
        <dbReference type="SAM" id="MobiDB-lite"/>
    </source>
</evidence>
<dbReference type="InterPro" id="IPR036922">
    <property type="entry name" value="Rieske_2Fe-2S_sf"/>
</dbReference>
<protein>
    <submittedName>
        <fullName evidence="8">Aromatic ring-hydroxylating dioxygenase subunit alpha</fullName>
    </submittedName>
</protein>
<dbReference type="Gene3D" id="2.102.10.10">
    <property type="entry name" value="Rieske [2Fe-2S] iron-sulphur domain"/>
    <property type="match status" value="1"/>
</dbReference>
<dbReference type="SUPFAM" id="SSF50022">
    <property type="entry name" value="ISP domain"/>
    <property type="match status" value="1"/>
</dbReference>
<dbReference type="EMBL" id="CP073347">
    <property type="protein sequence ID" value="UTW10166.1"/>
    <property type="molecule type" value="Genomic_DNA"/>
</dbReference>
<keyword evidence="3" id="KW-0560">Oxidoreductase</keyword>
<evidence type="ECO:0000259" key="7">
    <source>
        <dbReference type="PROSITE" id="PS51296"/>
    </source>
</evidence>
<feature type="domain" description="Rieske" evidence="7">
    <location>
        <begin position="51"/>
        <end position="154"/>
    </location>
</feature>
<keyword evidence="1" id="KW-0001">2Fe-2S</keyword>
<accession>A0ABY5HE77</accession>
<feature type="region of interest" description="Disordered" evidence="6">
    <location>
        <begin position="1"/>
        <end position="20"/>
    </location>
</feature>
<dbReference type="Pfam" id="PF19112">
    <property type="entry name" value="VanA_C"/>
    <property type="match status" value="1"/>
</dbReference>
<proteinExistence type="predicted"/>
<dbReference type="InterPro" id="IPR044043">
    <property type="entry name" value="VanA_C_cat"/>
</dbReference>
<keyword evidence="9" id="KW-1185">Reference proteome</keyword>
<dbReference type="PANTHER" id="PTHR21266">
    <property type="entry name" value="IRON-SULFUR DOMAIN CONTAINING PROTEIN"/>
    <property type="match status" value="1"/>
</dbReference>
<keyword evidence="4" id="KW-0408">Iron</keyword>
<keyword evidence="5" id="KW-0411">Iron-sulfur</keyword>
<dbReference type="InterPro" id="IPR017941">
    <property type="entry name" value="Rieske_2Fe-2S"/>
</dbReference>
<organism evidence="8 9">
    <name type="scientific">Marinobacterium rhizophilum</name>
    <dbReference type="NCBI Taxonomy" id="420402"/>
    <lineage>
        <taxon>Bacteria</taxon>
        <taxon>Pseudomonadati</taxon>
        <taxon>Pseudomonadota</taxon>
        <taxon>Gammaproteobacteria</taxon>
        <taxon>Oceanospirillales</taxon>
        <taxon>Oceanospirillaceae</taxon>
        <taxon>Marinobacterium</taxon>
    </lineage>
</organism>
<evidence type="ECO:0000313" key="8">
    <source>
        <dbReference type="EMBL" id="UTW10166.1"/>
    </source>
</evidence>
<dbReference type="SUPFAM" id="SSF55961">
    <property type="entry name" value="Bet v1-like"/>
    <property type="match status" value="1"/>
</dbReference>
<gene>
    <name evidence="8" type="ORF">KDW95_12655</name>
</gene>
<reference evidence="8" key="1">
    <citation type="submission" date="2021-04" db="EMBL/GenBank/DDBJ databases">
        <title>Oceanospirillales bacteria with DddD are important DMSP degraders in coastal seawater.</title>
        <authorList>
            <person name="Liu J."/>
        </authorList>
    </citation>
    <scope>NUCLEOTIDE SEQUENCE</scope>
    <source>
        <strain evidence="8">D13-1</strain>
    </source>
</reference>
<evidence type="ECO:0000256" key="3">
    <source>
        <dbReference type="ARBA" id="ARBA00023002"/>
    </source>
</evidence>
<evidence type="ECO:0000313" key="9">
    <source>
        <dbReference type="Proteomes" id="UP001058461"/>
    </source>
</evidence>
<dbReference type="PROSITE" id="PS51296">
    <property type="entry name" value="RIESKE"/>
    <property type="match status" value="1"/>
</dbReference>
<name>A0ABY5HE77_9GAMM</name>
<evidence type="ECO:0000256" key="1">
    <source>
        <dbReference type="ARBA" id="ARBA00022714"/>
    </source>
</evidence>
<evidence type="ECO:0000256" key="4">
    <source>
        <dbReference type="ARBA" id="ARBA00023004"/>
    </source>
</evidence>
<dbReference type="PANTHER" id="PTHR21266:SF60">
    <property type="entry name" value="3-KETOSTEROID-9-ALPHA-MONOOXYGENASE, OXYGENASE COMPONENT"/>
    <property type="match status" value="1"/>
</dbReference>
<evidence type="ECO:0000256" key="5">
    <source>
        <dbReference type="ARBA" id="ARBA00023014"/>
    </source>
</evidence>
<dbReference type="Proteomes" id="UP001058461">
    <property type="component" value="Chromosome"/>
</dbReference>
<dbReference type="Gene3D" id="3.90.380.10">
    <property type="entry name" value="Naphthalene 1,2-dioxygenase Alpha Subunit, Chain A, domain 1"/>
    <property type="match status" value="1"/>
</dbReference>
<dbReference type="GO" id="GO:0051213">
    <property type="term" value="F:dioxygenase activity"/>
    <property type="evidence" value="ECO:0007669"/>
    <property type="project" value="UniProtKB-KW"/>
</dbReference>